<accession>A0A9Q3H4D4</accession>
<dbReference type="PANTHER" id="PTHR43829:SF9">
    <property type="entry name" value="AQUAPORIN-9"/>
    <property type="match status" value="1"/>
</dbReference>
<dbReference type="PANTHER" id="PTHR43829">
    <property type="entry name" value="AQUAPORIN OR AQUAGLYCEROPORIN RELATED"/>
    <property type="match status" value="1"/>
</dbReference>
<dbReference type="InterPro" id="IPR050363">
    <property type="entry name" value="MIP/Aquaporin"/>
</dbReference>
<feature type="transmembrane region" description="Helical" evidence="11">
    <location>
        <begin position="78"/>
        <end position="99"/>
    </location>
</feature>
<feature type="transmembrane region" description="Helical" evidence="11">
    <location>
        <begin position="162"/>
        <end position="182"/>
    </location>
</feature>
<sequence>MTLPADGHADHRRSSADKIPEPEVGSSAATNSPYNLEYQNTRPQMSVLPALDSNFAALQERRRHQHGISLFRSRTREFWAEFFGTAILVLFGTGVNHQVTLGGSSNVTANSRGDWTTVSFGWGVAVMLGVVVSGGISGGHINPAVTLTLALLRGFSWKKVPIYWLAQFTGAFFGASLVYLNYHRAISLFEGGPGIRTVAGTGGLFFTNPLSYMSNLGCFFNEFLMTAILMMFICAVGDKGNLAPPKGLSPFVILWVVFGLASTLGMQTSFALNPARDLGPRLLTWVAGYGSGVWRIRSGYWFWCATLGPVCGCFVGCFLYDCFVGTESVESPLHNAKMTNWVRKVRGLDPIPDPEAPNVAKGVDEAD</sequence>
<evidence type="ECO:0000256" key="1">
    <source>
        <dbReference type="ARBA" id="ARBA00004141"/>
    </source>
</evidence>
<reference evidence="12" key="1">
    <citation type="submission" date="2021-03" db="EMBL/GenBank/DDBJ databases">
        <title>Draft genome sequence of rust myrtle Austropuccinia psidii MF-1, a brazilian biotype.</title>
        <authorList>
            <person name="Quecine M.C."/>
            <person name="Pachon D.M.R."/>
            <person name="Bonatelli M.L."/>
            <person name="Correr F.H."/>
            <person name="Franceschini L.M."/>
            <person name="Leite T.F."/>
            <person name="Margarido G.R.A."/>
            <person name="Almeida C.A."/>
            <person name="Ferrarezi J.A."/>
            <person name="Labate C.A."/>
        </authorList>
    </citation>
    <scope>NUCLEOTIDE SEQUENCE</scope>
    <source>
        <strain evidence="12">MF-1</strain>
    </source>
</reference>
<dbReference type="NCBIfam" id="TIGR00861">
    <property type="entry name" value="MIP"/>
    <property type="match status" value="1"/>
</dbReference>
<dbReference type="EMBL" id="AVOT02010113">
    <property type="protein sequence ID" value="MBW0489519.1"/>
    <property type="molecule type" value="Genomic_DNA"/>
</dbReference>
<dbReference type="InterPro" id="IPR000425">
    <property type="entry name" value="MIP"/>
</dbReference>
<evidence type="ECO:0000313" key="13">
    <source>
        <dbReference type="Proteomes" id="UP000765509"/>
    </source>
</evidence>
<evidence type="ECO:0000256" key="3">
    <source>
        <dbReference type="ARBA" id="ARBA00022448"/>
    </source>
</evidence>
<dbReference type="PROSITE" id="PS00221">
    <property type="entry name" value="MIP"/>
    <property type="match status" value="1"/>
</dbReference>
<comment type="catalytic activity">
    <reaction evidence="8">
        <text>H2O(in) = H2O(out)</text>
        <dbReference type="Rhea" id="RHEA:29667"/>
        <dbReference type="ChEBI" id="CHEBI:15377"/>
    </reaction>
</comment>
<dbReference type="GO" id="GO:0005886">
    <property type="term" value="C:plasma membrane"/>
    <property type="evidence" value="ECO:0007669"/>
    <property type="project" value="TreeGrafter"/>
</dbReference>
<evidence type="ECO:0008006" key="14">
    <source>
        <dbReference type="Google" id="ProtNLM"/>
    </source>
</evidence>
<comment type="subcellular location">
    <subcellularLocation>
        <location evidence="1">Membrane</location>
        <topology evidence="1">Multi-pass membrane protein</topology>
    </subcellularLocation>
</comment>
<evidence type="ECO:0000256" key="10">
    <source>
        <dbReference type="SAM" id="MobiDB-lite"/>
    </source>
</evidence>
<evidence type="ECO:0000256" key="7">
    <source>
        <dbReference type="ARBA" id="ARBA00023136"/>
    </source>
</evidence>
<dbReference type="CDD" id="cd00333">
    <property type="entry name" value="MIP"/>
    <property type="match status" value="1"/>
</dbReference>
<feature type="transmembrane region" description="Helical" evidence="11">
    <location>
        <begin position="300"/>
        <end position="320"/>
    </location>
</feature>
<keyword evidence="5" id="KW-0677">Repeat</keyword>
<dbReference type="InterPro" id="IPR022357">
    <property type="entry name" value="MIP_CS"/>
</dbReference>
<evidence type="ECO:0000256" key="9">
    <source>
        <dbReference type="RuleBase" id="RU000477"/>
    </source>
</evidence>
<dbReference type="Proteomes" id="UP000765509">
    <property type="component" value="Unassembled WGS sequence"/>
</dbReference>
<keyword evidence="7 11" id="KW-0472">Membrane</keyword>
<dbReference type="Gene3D" id="1.20.1080.10">
    <property type="entry name" value="Glycerol uptake facilitator protein"/>
    <property type="match status" value="1"/>
</dbReference>
<keyword evidence="4 9" id="KW-0812">Transmembrane</keyword>
<evidence type="ECO:0000256" key="8">
    <source>
        <dbReference type="ARBA" id="ARBA00034651"/>
    </source>
</evidence>
<proteinExistence type="inferred from homology"/>
<dbReference type="OrthoDB" id="3222at2759"/>
<feature type="region of interest" description="Disordered" evidence="10">
    <location>
        <begin position="1"/>
        <end position="35"/>
    </location>
</feature>
<name>A0A9Q3H4D4_9BASI</name>
<protein>
    <recommendedName>
        <fullName evidence="14">Aquaporin</fullName>
    </recommendedName>
</protein>
<feature type="compositionally biased region" description="Basic and acidic residues" evidence="10">
    <location>
        <begin position="7"/>
        <end position="21"/>
    </location>
</feature>
<dbReference type="PRINTS" id="PR00783">
    <property type="entry name" value="MINTRINSICP"/>
</dbReference>
<feature type="transmembrane region" description="Helical" evidence="11">
    <location>
        <begin position="248"/>
        <end position="272"/>
    </location>
</feature>
<dbReference type="GO" id="GO:0015250">
    <property type="term" value="F:water channel activity"/>
    <property type="evidence" value="ECO:0007669"/>
    <property type="project" value="TreeGrafter"/>
</dbReference>
<evidence type="ECO:0000256" key="4">
    <source>
        <dbReference type="ARBA" id="ARBA00022692"/>
    </source>
</evidence>
<dbReference type="FunFam" id="1.20.1080.10:FF:000027">
    <property type="entry name" value="MIP aquaporin"/>
    <property type="match status" value="1"/>
</dbReference>
<feature type="transmembrane region" description="Helical" evidence="11">
    <location>
        <begin position="119"/>
        <end position="141"/>
    </location>
</feature>
<organism evidence="12 13">
    <name type="scientific">Austropuccinia psidii MF-1</name>
    <dbReference type="NCBI Taxonomy" id="1389203"/>
    <lineage>
        <taxon>Eukaryota</taxon>
        <taxon>Fungi</taxon>
        <taxon>Dikarya</taxon>
        <taxon>Basidiomycota</taxon>
        <taxon>Pucciniomycotina</taxon>
        <taxon>Pucciniomycetes</taxon>
        <taxon>Pucciniales</taxon>
        <taxon>Sphaerophragmiaceae</taxon>
        <taxon>Austropuccinia</taxon>
    </lineage>
</organism>
<keyword evidence="13" id="KW-1185">Reference proteome</keyword>
<gene>
    <name evidence="12" type="ORF">O181_029234</name>
</gene>
<evidence type="ECO:0000256" key="5">
    <source>
        <dbReference type="ARBA" id="ARBA00022737"/>
    </source>
</evidence>
<evidence type="ECO:0000313" key="12">
    <source>
        <dbReference type="EMBL" id="MBW0489519.1"/>
    </source>
</evidence>
<keyword evidence="3 9" id="KW-0813">Transport</keyword>
<evidence type="ECO:0000256" key="2">
    <source>
        <dbReference type="ARBA" id="ARBA00006175"/>
    </source>
</evidence>
<dbReference type="AlphaFoldDB" id="A0A9Q3H4D4"/>
<feature type="transmembrane region" description="Helical" evidence="11">
    <location>
        <begin position="212"/>
        <end position="236"/>
    </location>
</feature>
<dbReference type="SUPFAM" id="SSF81338">
    <property type="entry name" value="Aquaporin-like"/>
    <property type="match status" value="1"/>
</dbReference>
<keyword evidence="6 11" id="KW-1133">Transmembrane helix</keyword>
<dbReference type="GO" id="GO:0015254">
    <property type="term" value="F:glycerol channel activity"/>
    <property type="evidence" value="ECO:0007669"/>
    <property type="project" value="TreeGrafter"/>
</dbReference>
<evidence type="ECO:0000256" key="6">
    <source>
        <dbReference type="ARBA" id="ARBA00022989"/>
    </source>
</evidence>
<comment type="similarity">
    <text evidence="2 9">Belongs to the MIP/aquaporin (TC 1.A.8) family.</text>
</comment>
<dbReference type="Pfam" id="PF00230">
    <property type="entry name" value="MIP"/>
    <property type="match status" value="1"/>
</dbReference>
<dbReference type="InterPro" id="IPR023271">
    <property type="entry name" value="Aquaporin-like"/>
</dbReference>
<comment type="caution">
    <text evidence="12">The sequence shown here is derived from an EMBL/GenBank/DDBJ whole genome shotgun (WGS) entry which is preliminary data.</text>
</comment>
<evidence type="ECO:0000256" key="11">
    <source>
        <dbReference type="SAM" id="Phobius"/>
    </source>
</evidence>